<protein>
    <submittedName>
        <fullName evidence="2">Uncharacterized protein</fullName>
    </submittedName>
</protein>
<dbReference type="AlphaFoldDB" id="A0A0F9JJ86"/>
<evidence type="ECO:0000256" key="1">
    <source>
        <dbReference type="SAM" id="MobiDB-lite"/>
    </source>
</evidence>
<name>A0A0F9JJ86_9ZZZZ</name>
<proteinExistence type="predicted"/>
<sequence length="55" mass="5789">MNHMATAALGGYALFRPLSLLTLALACLWPRSWTGAVPAGPQWQAGPATQSDSCM</sequence>
<reference evidence="2" key="1">
    <citation type="journal article" date="2015" name="Nature">
        <title>Complex archaea that bridge the gap between prokaryotes and eukaryotes.</title>
        <authorList>
            <person name="Spang A."/>
            <person name="Saw J.H."/>
            <person name="Jorgensen S.L."/>
            <person name="Zaremba-Niedzwiedzka K."/>
            <person name="Martijn J."/>
            <person name="Lind A.E."/>
            <person name="van Eijk R."/>
            <person name="Schleper C."/>
            <person name="Guy L."/>
            <person name="Ettema T.J."/>
        </authorList>
    </citation>
    <scope>NUCLEOTIDE SEQUENCE</scope>
</reference>
<evidence type="ECO:0000313" key="2">
    <source>
        <dbReference type="EMBL" id="KKM05811.1"/>
    </source>
</evidence>
<gene>
    <name evidence="2" type="ORF">LCGC14_1750350</name>
</gene>
<dbReference type="EMBL" id="LAZR01016136">
    <property type="protein sequence ID" value="KKM05811.1"/>
    <property type="molecule type" value="Genomic_DNA"/>
</dbReference>
<organism evidence="2">
    <name type="scientific">marine sediment metagenome</name>
    <dbReference type="NCBI Taxonomy" id="412755"/>
    <lineage>
        <taxon>unclassified sequences</taxon>
        <taxon>metagenomes</taxon>
        <taxon>ecological metagenomes</taxon>
    </lineage>
</organism>
<comment type="caution">
    <text evidence="2">The sequence shown here is derived from an EMBL/GenBank/DDBJ whole genome shotgun (WGS) entry which is preliminary data.</text>
</comment>
<feature type="region of interest" description="Disordered" evidence="1">
    <location>
        <begin position="36"/>
        <end position="55"/>
    </location>
</feature>
<accession>A0A0F9JJ86</accession>